<accession>A0A4Y3HVW4</accession>
<dbReference type="RefSeq" id="WP_141345631.1">
    <property type="nucleotide sequence ID" value="NZ_BJLF01000009.1"/>
</dbReference>
<dbReference type="SUPFAM" id="SSF53448">
    <property type="entry name" value="Nucleotide-diphospho-sugar transferases"/>
    <property type="match status" value="1"/>
</dbReference>
<feature type="transmembrane region" description="Helical" evidence="2">
    <location>
        <begin position="204"/>
        <end position="225"/>
    </location>
</feature>
<keyword evidence="2" id="KW-0472">Membrane</keyword>
<evidence type="ECO:0000256" key="2">
    <source>
        <dbReference type="SAM" id="Phobius"/>
    </source>
</evidence>
<sequence length="262" mass="29767">MTLQNTSLSVTIITKNEEDRIESALQSVEHIATEIIVLDSGSTDRTVEIAKKYTDLVFETDWPGYGKQKQRALDLAKCEWVLSLDADEVLDNALSSSIIEALNTNNPEYSAYKLPWGVTIHGKTLKYGRSARATLRLFRRHGARFTLDEVHEGIVPSKGKTGQLKGLLLHYTQRDFGHGLDKSAKYAWLGAQKYFRKGKKPRPFPIIILGAIWSFFHIYILRLGFMDGPVGFMVAARYAIGNYNKHMGLWFLYYDKKNSKSQ</sequence>
<dbReference type="Gene3D" id="3.90.550.10">
    <property type="entry name" value="Spore Coat Polysaccharide Biosynthesis Protein SpsA, Chain A"/>
    <property type="match status" value="1"/>
</dbReference>
<reference evidence="4 5" key="1">
    <citation type="submission" date="2019-06" db="EMBL/GenBank/DDBJ databases">
        <title>Whole genome shotgun sequence of Vibrio inusitatus NBRC 102082.</title>
        <authorList>
            <person name="Hosoyama A."/>
            <person name="Uohara A."/>
            <person name="Ohji S."/>
            <person name="Ichikawa N."/>
        </authorList>
    </citation>
    <scope>NUCLEOTIDE SEQUENCE [LARGE SCALE GENOMIC DNA]</scope>
    <source>
        <strain evidence="4 5">NBRC 102082</strain>
    </source>
</reference>
<dbReference type="CDD" id="cd02511">
    <property type="entry name" value="Beta4Glucosyltransferase"/>
    <property type="match status" value="1"/>
</dbReference>
<dbReference type="Proteomes" id="UP000318717">
    <property type="component" value="Unassembled WGS sequence"/>
</dbReference>
<dbReference type="InterPro" id="IPR001173">
    <property type="entry name" value="Glyco_trans_2-like"/>
</dbReference>
<feature type="domain" description="Glycosyltransferase 2-like" evidence="3">
    <location>
        <begin position="9"/>
        <end position="111"/>
    </location>
</feature>
<dbReference type="OrthoDB" id="9815923at2"/>
<proteinExistence type="inferred from homology"/>
<dbReference type="PANTHER" id="PTHR43630:SF2">
    <property type="entry name" value="GLYCOSYLTRANSFERASE"/>
    <property type="match status" value="1"/>
</dbReference>
<comment type="similarity">
    <text evidence="1">Belongs to the glycosyltransferase 2 family. WaaE/KdtX subfamily.</text>
</comment>
<dbReference type="PANTHER" id="PTHR43630">
    <property type="entry name" value="POLY-BETA-1,6-N-ACETYL-D-GLUCOSAMINE SYNTHASE"/>
    <property type="match status" value="1"/>
</dbReference>
<evidence type="ECO:0000256" key="1">
    <source>
        <dbReference type="ARBA" id="ARBA00038494"/>
    </source>
</evidence>
<comment type="caution">
    <text evidence="4">The sequence shown here is derived from an EMBL/GenBank/DDBJ whole genome shotgun (WGS) entry which is preliminary data.</text>
</comment>
<protein>
    <submittedName>
        <fullName evidence="4">Glycosyl transferase</fullName>
    </submittedName>
</protein>
<gene>
    <name evidence="4" type="ORF">VIN01S_21170</name>
</gene>
<dbReference type="GO" id="GO:0016740">
    <property type="term" value="F:transferase activity"/>
    <property type="evidence" value="ECO:0007669"/>
    <property type="project" value="UniProtKB-KW"/>
</dbReference>
<keyword evidence="2" id="KW-1133">Transmembrane helix</keyword>
<keyword evidence="4" id="KW-0808">Transferase</keyword>
<dbReference type="Pfam" id="PF00535">
    <property type="entry name" value="Glycos_transf_2"/>
    <property type="match status" value="1"/>
</dbReference>
<evidence type="ECO:0000259" key="3">
    <source>
        <dbReference type="Pfam" id="PF00535"/>
    </source>
</evidence>
<name>A0A4Y3HVW4_9VIBR</name>
<evidence type="ECO:0000313" key="4">
    <source>
        <dbReference type="EMBL" id="GEA51313.1"/>
    </source>
</evidence>
<dbReference type="InterPro" id="IPR029044">
    <property type="entry name" value="Nucleotide-diphossugar_trans"/>
</dbReference>
<dbReference type="EMBL" id="BJLF01000009">
    <property type="protein sequence ID" value="GEA51313.1"/>
    <property type="molecule type" value="Genomic_DNA"/>
</dbReference>
<keyword evidence="2" id="KW-0812">Transmembrane</keyword>
<organism evidence="4 5">
    <name type="scientific">Vibrio inusitatus NBRC 102082</name>
    <dbReference type="NCBI Taxonomy" id="1219070"/>
    <lineage>
        <taxon>Bacteria</taxon>
        <taxon>Pseudomonadati</taxon>
        <taxon>Pseudomonadota</taxon>
        <taxon>Gammaproteobacteria</taxon>
        <taxon>Vibrionales</taxon>
        <taxon>Vibrionaceae</taxon>
        <taxon>Vibrio</taxon>
    </lineage>
</organism>
<keyword evidence="5" id="KW-1185">Reference proteome</keyword>
<evidence type="ECO:0000313" key="5">
    <source>
        <dbReference type="Proteomes" id="UP000318717"/>
    </source>
</evidence>
<dbReference type="AlphaFoldDB" id="A0A4Y3HVW4"/>